<dbReference type="Pfam" id="PF01835">
    <property type="entry name" value="MG2"/>
    <property type="match status" value="1"/>
</dbReference>
<evidence type="ECO:0000313" key="6">
    <source>
        <dbReference type="EMBL" id="MBO1250818.1"/>
    </source>
</evidence>
<dbReference type="EMBL" id="JAFNME010000048">
    <property type="protein sequence ID" value="MBO1250818.1"/>
    <property type="molecule type" value="Genomic_DNA"/>
</dbReference>
<dbReference type="Proteomes" id="UP000664731">
    <property type="component" value="Unassembled WGS sequence"/>
</dbReference>
<dbReference type="InterPro" id="IPR001599">
    <property type="entry name" value="Macroglobln_a2"/>
</dbReference>
<evidence type="ECO:0000259" key="5">
    <source>
        <dbReference type="SMART" id="SM01360"/>
    </source>
</evidence>
<dbReference type="InterPro" id="IPR008930">
    <property type="entry name" value="Terpenoid_cyclase/PrenylTrfase"/>
</dbReference>
<feature type="region of interest" description="Disordered" evidence="3">
    <location>
        <begin position="436"/>
        <end position="463"/>
    </location>
</feature>
<evidence type="ECO:0000259" key="4">
    <source>
        <dbReference type="SMART" id="SM01359"/>
    </source>
</evidence>
<keyword evidence="2" id="KW-0732">Signal</keyword>
<protein>
    <submittedName>
        <fullName evidence="6">Alpha-2-macroglobulin</fullName>
    </submittedName>
</protein>
<dbReference type="PANTHER" id="PTHR40094">
    <property type="entry name" value="ALPHA-2-MACROGLOBULIN HOMOLOG"/>
    <property type="match status" value="1"/>
</dbReference>
<dbReference type="InterPro" id="IPR041203">
    <property type="entry name" value="Bact_A2M_MG5"/>
</dbReference>
<accession>A0A939KFW7</accession>
<evidence type="ECO:0000256" key="1">
    <source>
        <dbReference type="ARBA" id="ARBA00010556"/>
    </source>
</evidence>
<dbReference type="PANTHER" id="PTHR40094:SF1">
    <property type="entry name" value="UBIQUITIN DOMAIN-CONTAINING PROTEIN"/>
    <property type="match status" value="1"/>
</dbReference>
<dbReference type="Pfam" id="PF00207">
    <property type="entry name" value="A2M"/>
    <property type="match status" value="1"/>
</dbReference>
<organism evidence="6 7">
    <name type="scientific">Comamonas denitrificans</name>
    <dbReference type="NCBI Taxonomy" id="117506"/>
    <lineage>
        <taxon>Bacteria</taxon>
        <taxon>Pseudomonadati</taxon>
        <taxon>Pseudomonadota</taxon>
        <taxon>Betaproteobacteria</taxon>
        <taxon>Burkholderiales</taxon>
        <taxon>Comamonadaceae</taxon>
        <taxon>Comamonas</taxon>
    </lineage>
</organism>
<dbReference type="Pfam" id="PF17972">
    <property type="entry name" value="bMG5"/>
    <property type="match status" value="1"/>
</dbReference>
<evidence type="ECO:0000256" key="3">
    <source>
        <dbReference type="SAM" id="MobiDB-lite"/>
    </source>
</evidence>
<keyword evidence="7" id="KW-1185">Reference proteome</keyword>
<gene>
    <name evidence="6" type="ORF">J1777_13480</name>
</gene>
<reference evidence="6" key="1">
    <citation type="submission" date="2021-03" db="EMBL/GenBank/DDBJ databases">
        <title>Comamonas denitrificans.</title>
        <authorList>
            <person name="Finster K."/>
        </authorList>
    </citation>
    <scope>NUCLEOTIDE SEQUENCE</scope>
    <source>
        <strain evidence="6">MM2021_4</strain>
    </source>
</reference>
<dbReference type="RefSeq" id="WP_207576200.1">
    <property type="nucleotide sequence ID" value="NZ_JAFNME010000048.1"/>
</dbReference>
<dbReference type="InterPro" id="IPR021868">
    <property type="entry name" value="Alpha_2_Macroglob_MG3"/>
</dbReference>
<comment type="similarity">
    <text evidence="1">Belongs to the protease inhibitor I39 (alpha-2-macroglobulin) family. Bacterial alpha-2-macroglobulin subfamily.</text>
</comment>
<dbReference type="SMART" id="SM01360">
    <property type="entry name" value="A2M"/>
    <property type="match status" value="1"/>
</dbReference>
<dbReference type="InterPro" id="IPR002890">
    <property type="entry name" value="MG2"/>
</dbReference>
<dbReference type="GO" id="GO:0004866">
    <property type="term" value="F:endopeptidase inhibitor activity"/>
    <property type="evidence" value="ECO:0007669"/>
    <property type="project" value="InterPro"/>
</dbReference>
<dbReference type="SMART" id="SM01359">
    <property type="entry name" value="A2M_N_2"/>
    <property type="match status" value="1"/>
</dbReference>
<dbReference type="Pfam" id="PF07703">
    <property type="entry name" value="A2M_BRD"/>
    <property type="match status" value="1"/>
</dbReference>
<evidence type="ECO:0000313" key="7">
    <source>
        <dbReference type="Proteomes" id="UP000664731"/>
    </source>
</evidence>
<dbReference type="Pfam" id="PF17973">
    <property type="entry name" value="bMG10"/>
    <property type="match status" value="1"/>
</dbReference>
<dbReference type="SUPFAM" id="SSF48239">
    <property type="entry name" value="Terpenoid cyclases/Protein prenyltransferases"/>
    <property type="match status" value="1"/>
</dbReference>
<dbReference type="InterPro" id="IPR041246">
    <property type="entry name" value="Bact_MG10"/>
</dbReference>
<name>A0A939KFW7_9BURK</name>
<dbReference type="InterPro" id="IPR011625">
    <property type="entry name" value="A2M_N_BRD"/>
</dbReference>
<proteinExistence type="inferred from homology"/>
<dbReference type="InterPro" id="IPR051802">
    <property type="entry name" value="YfhM-like"/>
</dbReference>
<feature type="domain" description="Alpha-2-macroglobulin bait region" evidence="4">
    <location>
        <begin position="1039"/>
        <end position="1222"/>
    </location>
</feature>
<sequence>MFHHRVLAGWGLVAAGLLALPVQALQVQKLSPQGVVNEVRQVVLRTDQDAVRFGDPQAAAPAAVTCSDEKSAQGTSRWNSAREWVWQFERPVPPGVRCQVQLNKTFQSPEKQTLKGAARYQFEVAGPDVTQVWPFSYESIEEEQVFVLRFNAVPTPQSVQAHAYCRSQEVGERIPVRWVEGAVAQEIVQGLHLDGQVAQEPGQWVLLACNRRLTAGSKVQLVIDAGVQTAAGVVSRKSRALEFSVRDAFTAEMVCERENANAGCLPIRSIDLNLSAPIDKALAAQVRLVGGGAKLAPKLDAEDANAVRNLVFGPAGLLPETSYRLELPAPFTDDSGRPLVNAASFPLALKTGRAPALAKFASAEFGVLERFAQAQGGRTGDGVAVLPLTVRHIEGLDQPAAKAQLRDLVLTEDADIIAWWNKLARYRWGHVDRKQAAQDVQGPLPAPLPKRLRSDTEEGDEGVDYREVTQDSVATRVLSLLRGQPGVQQVLLPSPKEGDPRPFEVVGVPLKQPGFHVLEIDSPNLGAALLDERLGAERRMFVRTSALVTNLAVHAKLGKENSAVWVTSFDRGRPVAGAQVQISTCAGHLQAQGLTDGDGLLLLPDIAREAPQCSGEPESGNWFISARAEGDMAFIWSNWQRGIEPWRFNLPQGWSNDTEIVAHTVLDRSLVRAGETVSMKHFVRAQSMEGLRALPDVTATAVAITHVGSGQRYEVPIEWVKEDGTARYAVNRFAVPPAAKLGAYRIELVDGDATGRFALHTGQFRVEEFRLPVLEGSVQPVPKAPLVQPGAMPVAVSLHYLNGGSAKGQQVQVNALLREQGVSFPRWSSYSFGAPSSAQRAEQDAPPERLLADKLPTRLDAQGQGQVQLPDVGTLQRPRELLLEANFADPNGEIQTLRSTHTLWPAAVLPGILADDWVSVERKLKLQTVAVDTAGRPQAGVAMKVEGVFSRTTSTRKRLVGGFYSYDNQSEQTPLGTLCSGKSDSGGLLLCEVNLTQPGEVELVVTATDSEGRTAQAATSVWVTGQGELWFGGEDHDRMDLLPEETHYSTGQTARFQVRMPFREATALVTVEREGVLHTEVVTLKGSKPVLQLPVQAGWGPNVYVSVLALRGRLYEVPWYSFFTWGFKAPRQWWDAYWHGNKEYIAPTAMVDLSKPSFRLGVAEIKVQDATTKLAVNISTDKPRYQVREPVQVNIQVLRADGQPAAHAQVAIAAVDKALLELMPNTTWNLADGLWRQRDWSVSTATAQSEIVGRRHYGLKAAAPGGGGGRSNTRELFDTLLLWQPVVPLDAQGRAQVQVPLNDALTSFEIVAIADEGDDRFGTGSTTIATTQDLQLISGLPPVVREGDQFMALFTVRNTTAQPMQVQLQPQATGLELAAQNVDIPAGEAKTLEWPVQLPIALAQADEGTVRWTVQATDRTSGASDALTVGQRLLPAVPLTVQQSTLVQMEGRLDMPVQWPAQAVLGKGGLRLAFSERLADPQQGVPGLRTWWQRYPYSCLEQTTSRAVGLNDADVWGSIMGRLPTYLDDDGLAMYFPAAEGPRSRASQGSDTLTAHLLTLSHFMRQTDPRFTLPPAEQAQMQQALIAFVTGKLQRTFWSPQPDMTARKLSAIAALALDGKATPALLDSLDIDPLRWPTHSVLDWLTVLEHVQVPGRAQRQQEAWHILRNRLAYQGTQVGFSTDAQDHWWWLMQGPDVNAARLLLATIGQAEWDAERPRLVTGLLARQKSGAWATTTANLWAGLALRQFSSTYERDPVSGDTTAMLNATTHTLDWQTLQPTGRAAPTAAAPVQAQPSRLLPTGSSALDAPLPANTLFLPWGERAMGQLSVQHRGTGKPWVAIQSIAAVARTTPLDAGYRLHKVVTPLQGADLQNLQRGDLVRVRLDIEASADMTWVAVNDPIPAGATILGSGLGRDSEVATAGHNAGHSAQSPWWHQPTFVERGQDSYRAYWGYLGQGKVSVEYTLRLNNAGRFALPASRVEALYAPEVFGEMPNPPWTIATP</sequence>
<dbReference type="Pfam" id="PF11974">
    <property type="entry name" value="bMG3"/>
    <property type="match status" value="1"/>
</dbReference>
<comment type="caution">
    <text evidence="6">The sequence shown here is derived from an EMBL/GenBank/DDBJ whole genome shotgun (WGS) entry which is preliminary data.</text>
</comment>
<evidence type="ECO:0000256" key="2">
    <source>
        <dbReference type="ARBA" id="ARBA00022729"/>
    </source>
</evidence>
<feature type="domain" description="Alpha-2-macroglobulin" evidence="5">
    <location>
        <begin position="1280"/>
        <end position="1370"/>
    </location>
</feature>